<dbReference type="RefSeq" id="XP_062772344.1">
    <property type="nucleotide sequence ID" value="XM_062916293.1"/>
</dbReference>
<dbReference type="KEGG" id="cdet:87936637"/>
<accession>A0AAX4HW89</accession>
<protein>
    <submittedName>
        <fullName evidence="1">Uncharacterized protein</fullName>
    </submittedName>
</protein>
<proteinExistence type="predicted"/>
<gene>
    <name evidence="1" type="ORF">CDEST_00134</name>
</gene>
<name>A0AAX4HW89_9PEZI</name>
<keyword evidence="2" id="KW-1185">Reference proteome</keyword>
<reference evidence="2" key="1">
    <citation type="journal article" date="2023" name="bioRxiv">
        <title>Complete genome of the Medicago anthracnose fungus, Colletotrichum destructivum, reveals a mini-chromosome-like region within a core chromosome.</title>
        <authorList>
            <person name="Lapalu N."/>
            <person name="Simon A."/>
            <person name="Lu A."/>
            <person name="Plaumann P.-L."/>
            <person name="Amselem J."/>
            <person name="Pigne S."/>
            <person name="Auger A."/>
            <person name="Koch C."/>
            <person name="Dallery J.-F."/>
            <person name="O'Connell R.J."/>
        </authorList>
    </citation>
    <scope>NUCLEOTIDE SEQUENCE [LARGE SCALE GENOMIC DNA]</scope>
    <source>
        <strain evidence="2">CBS 520.97</strain>
    </source>
</reference>
<dbReference type="Proteomes" id="UP001322277">
    <property type="component" value="Chromosome 1"/>
</dbReference>
<organism evidence="1 2">
    <name type="scientific">Colletotrichum destructivum</name>
    <dbReference type="NCBI Taxonomy" id="34406"/>
    <lineage>
        <taxon>Eukaryota</taxon>
        <taxon>Fungi</taxon>
        <taxon>Dikarya</taxon>
        <taxon>Ascomycota</taxon>
        <taxon>Pezizomycotina</taxon>
        <taxon>Sordariomycetes</taxon>
        <taxon>Hypocreomycetidae</taxon>
        <taxon>Glomerellales</taxon>
        <taxon>Glomerellaceae</taxon>
        <taxon>Colletotrichum</taxon>
        <taxon>Colletotrichum destructivum species complex</taxon>
    </lineage>
</organism>
<evidence type="ECO:0000313" key="1">
    <source>
        <dbReference type="EMBL" id="WQF75120.1"/>
    </source>
</evidence>
<evidence type="ECO:0000313" key="2">
    <source>
        <dbReference type="Proteomes" id="UP001322277"/>
    </source>
</evidence>
<dbReference type="GeneID" id="87936637"/>
<dbReference type="AlphaFoldDB" id="A0AAX4HW89"/>
<sequence length="108" mass="12568">MSIIPPYRLNEKSRAVSDVYDSIDVIIDETMERDREFEFEAKRSFIGVEGLSDVEDLMAYPLREDKQPLSNETVPEKFLGLATMVYDERRTEIILDAVRRFPDGSVYK</sequence>
<dbReference type="EMBL" id="CP137305">
    <property type="protein sequence ID" value="WQF75120.1"/>
    <property type="molecule type" value="Genomic_DNA"/>
</dbReference>